<dbReference type="PATRIC" id="fig|186497.12.peg.33"/>
<dbReference type="PhylomeDB" id="Q8U4P9"/>
<feature type="domain" description="Tryptophan synthase beta chain-like PALP" evidence="5">
    <location>
        <begin position="13"/>
        <end position="302"/>
    </location>
</feature>
<gene>
    <name evidence="6" type="ordered locus">PF0031</name>
</gene>
<keyword evidence="7" id="KW-1185">Reference proteome</keyword>
<protein>
    <submittedName>
        <fullName evidence="6">Threonine synthase</fullName>
    </submittedName>
</protein>
<dbReference type="InterPro" id="IPR001926">
    <property type="entry name" value="TrpB-like_PALP"/>
</dbReference>
<evidence type="ECO:0000256" key="1">
    <source>
        <dbReference type="ARBA" id="ARBA00001933"/>
    </source>
</evidence>
<evidence type="ECO:0000313" key="6">
    <source>
        <dbReference type="EMBL" id="AAL80155.1"/>
    </source>
</evidence>
<name>Q8U4P9_PYRFU</name>
<comment type="similarity">
    <text evidence="2">Belongs to the ACC deaminase/D-cysteine desulfhydrase family.</text>
</comment>
<dbReference type="GO" id="GO:0009097">
    <property type="term" value="P:isoleucine biosynthetic process"/>
    <property type="evidence" value="ECO:0007669"/>
    <property type="project" value="TreeGrafter"/>
</dbReference>
<dbReference type="EMBL" id="AE009950">
    <property type="protein sequence ID" value="AAL80155.1"/>
    <property type="molecule type" value="Genomic_DNA"/>
</dbReference>
<sequence length="304" mass="33765">MVSYMDNETDPEGSPLLRAMKLEEKLNISKIYLKLEMHNPTRTHKDRIAKAHVKQAKDLGFSGITVGTCGNYGVAIAYFAKKEGIKAVIFVPRQYRNSRVEEMKEYGADVIFVDGAYEEAVLMSKIFAKTMNYYDANPGTQPAVDYEAYSLISKEILEEIEPYAVFVPVGNGSTLAGIYYGFKKYGVMPRIIGVTTSYGNQVLNAFYTGRVEEVKDFVETDFNEPLVSSISFDLQNALEAIKDSNGYIFGFGDDTALKYAKILEMSEGIKALPASTLTLVGLVKFVRKFGVNNENFVLLLTGGI</sequence>
<evidence type="ECO:0000256" key="2">
    <source>
        <dbReference type="ARBA" id="ARBA00008639"/>
    </source>
</evidence>
<dbReference type="Pfam" id="PF00291">
    <property type="entry name" value="PALP"/>
    <property type="match status" value="1"/>
</dbReference>
<dbReference type="GO" id="GO:0006567">
    <property type="term" value="P:L-threonine catabolic process"/>
    <property type="evidence" value="ECO:0007669"/>
    <property type="project" value="TreeGrafter"/>
</dbReference>
<keyword evidence="4" id="KW-0456">Lyase</keyword>
<dbReference type="SUPFAM" id="SSF53686">
    <property type="entry name" value="Tryptophan synthase beta subunit-like PLP-dependent enzymes"/>
    <property type="match status" value="1"/>
</dbReference>
<dbReference type="STRING" id="186497.PF0031"/>
<dbReference type="KEGG" id="pfu:PF0031"/>
<dbReference type="PIRSF" id="PIRSF006278">
    <property type="entry name" value="ACCD_DCysDesulf"/>
    <property type="match status" value="1"/>
</dbReference>
<reference evidence="6 7" key="1">
    <citation type="journal article" date="1999" name="Genetics">
        <title>Divergence of the hyperthermophilic archaea Pyrococcus furiosus and P. horikoshii inferred from complete genomic sequences.</title>
        <authorList>
            <person name="Maeder D.L."/>
            <person name="Weiss R.B."/>
            <person name="Dunn D.M."/>
            <person name="Cherry J.L."/>
            <person name="Gonzalez J.M."/>
            <person name="DiRuggiero J."/>
            <person name="Robb F.T."/>
        </authorList>
    </citation>
    <scope>NUCLEOTIDE SEQUENCE [LARGE SCALE GENOMIC DNA]</scope>
    <source>
        <strain evidence="7">ATCC 43587 / DSM 3638 / JCM 8422 / Vc1</strain>
    </source>
</reference>
<dbReference type="InterPro" id="IPR027278">
    <property type="entry name" value="ACCD_DCysDesulf"/>
</dbReference>
<dbReference type="PANTHER" id="PTHR48078">
    <property type="entry name" value="THREONINE DEHYDRATASE, MITOCHONDRIAL-RELATED"/>
    <property type="match status" value="1"/>
</dbReference>
<evidence type="ECO:0000259" key="5">
    <source>
        <dbReference type="Pfam" id="PF00291"/>
    </source>
</evidence>
<dbReference type="AlphaFoldDB" id="Q8U4P9"/>
<dbReference type="NCBIfam" id="NF004996">
    <property type="entry name" value="PRK06381.1"/>
    <property type="match status" value="1"/>
</dbReference>
<dbReference type="HOGENOM" id="CLU_028142_4_1_2"/>
<dbReference type="InterPro" id="IPR036052">
    <property type="entry name" value="TrpB-like_PALP_sf"/>
</dbReference>
<dbReference type="CDD" id="cd00640">
    <property type="entry name" value="Trp-synth-beta_II"/>
    <property type="match status" value="1"/>
</dbReference>
<dbReference type="Gene3D" id="3.40.50.1100">
    <property type="match status" value="2"/>
</dbReference>
<evidence type="ECO:0000256" key="4">
    <source>
        <dbReference type="ARBA" id="ARBA00023239"/>
    </source>
</evidence>
<dbReference type="InterPro" id="IPR050147">
    <property type="entry name" value="Ser/Thr_Dehydratase"/>
</dbReference>
<proteinExistence type="inferred from homology"/>
<dbReference type="eggNOG" id="arCOG01434">
    <property type="taxonomic scope" value="Archaea"/>
</dbReference>
<dbReference type="GO" id="GO:0016846">
    <property type="term" value="F:carbon-sulfur lyase activity"/>
    <property type="evidence" value="ECO:0007669"/>
    <property type="project" value="UniProtKB-ARBA"/>
</dbReference>
<evidence type="ECO:0000256" key="3">
    <source>
        <dbReference type="ARBA" id="ARBA00022898"/>
    </source>
</evidence>
<dbReference type="PaxDb" id="186497-PF0031"/>
<dbReference type="GO" id="GO:0003941">
    <property type="term" value="F:L-serine ammonia-lyase activity"/>
    <property type="evidence" value="ECO:0007669"/>
    <property type="project" value="TreeGrafter"/>
</dbReference>
<dbReference type="PANTHER" id="PTHR48078:SF6">
    <property type="entry name" value="L-THREONINE DEHYDRATASE CATABOLIC TDCB"/>
    <property type="match status" value="1"/>
</dbReference>
<organism evidence="6 7">
    <name type="scientific">Pyrococcus furiosus (strain ATCC 43587 / DSM 3638 / JCM 8422 / Vc1)</name>
    <dbReference type="NCBI Taxonomy" id="186497"/>
    <lineage>
        <taxon>Archaea</taxon>
        <taxon>Methanobacteriati</taxon>
        <taxon>Methanobacteriota</taxon>
        <taxon>Thermococci</taxon>
        <taxon>Thermococcales</taxon>
        <taxon>Thermococcaceae</taxon>
        <taxon>Pyrococcus</taxon>
    </lineage>
</organism>
<dbReference type="GO" id="GO:0006565">
    <property type="term" value="P:L-serine catabolic process"/>
    <property type="evidence" value="ECO:0007669"/>
    <property type="project" value="TreeGrafter"/>
</dbReference>
<comment type="cofactor">
    <cofactor evidence="1">
        <name>pyridoxal 5'-phosphate</name>
        <dbReference type="ChEBI" id="CHEBI:597326"/>
    </cofactor>
</comment>
<dbReference type="GO" id="GO:0004794">
    <property type="term" value="F:threonine deaminase activity"/>
    <property type="evidence" value="ECO:0007669"/>
    <property type="project" value="TreeGrafter"/>
</dbReference>
<evidence type="ECO:0000313" key="7">
    <source>
        <dbReference type="Proteomes" id="UP000001013"/>
    </source>
</evidence>
<keyword evidence="3" id="KW-0663">Pyridoxal phosphate</keyword>
<dbReference type="Proteomes" id="UP000001013">
    <property type="component" value="Chromosome"/>
</dbReference>
<accession>Q8U4P9</accession>